<dbReference type="PANTHER" id="PTHR43976">
    <property type="entry name" value="SHORT CHAIN DEHYDROGENASE"/>
    <property type="match status" value="1"/>
</dbReference>
<evidence type="ECO:0000313" key="6">
    <source>
        <dbReference type="Proteomes" id="UP000587527"/>
    </source>
</evidence>
<dbReference type="AlphaFoldDB" id="A0A841BWW1"/>
<dbReference type="NCBIfam" id="NF004824">
    <property type="entry name" value="PRK06180.1"/>
    <property type="match status" value="1"/>
</dbReference>
<keyword evidence="6" id="KW-1185">Reference proteome</keyword>
<name>A0A841BWW1_9ACTN</name>
<evidence type="ECO:0000313" key="5">
    <source>
        <dbReference type="EMBL" id="MBB5872165.1"/>
    </source>
</evidence>
<dbReference type="GO" id="GO:0016491">
    <property type="term" value="F:oxidoreductase activity"/>
    <property type="evidence" value="ECO:0007669"/>
    <property type="project" value="UniProtKB-KW"/>
</dbReference>
<dbReference type="InterPro" id="IPR057326">
    <property type="entry name" value="KR_dom"/>
</dbReference>
<dbReference type="RefSeq" id="WP_184841560.1">
    <property type="nucleotide sequence ID" value="NZ_JACHMN010000003.1"/>
</dbReference>
<comment type="caution">
    <text evidence="5">The sequence shown here is derived from an EMBL/GenBank/DDBJ whole genome shotgun (WGS) entry which is preliminary data.</text>
</comment>
<feature type="domain" description="Ketoreductase" evidence="4">
    <location>
        <begin position="6"/>
        <end position="187"/>
    </location>
</feature>
<dbReference type="PRINTS" id="PR00081">
    <property type="entry name" value="GDHRDH"/>
</dbReference>
<dbReference type="Proteomes" id="UP000587527">
    <property type="component" value="Unassembled WGS sequence"/>
</dbReference>
<dbReference type="Gene3D" id="3.40.50.720">
    <property type="entry name" value="NAD(P)-binding Rossmann-like Domain"/>
    <property type="match status" value="1"/>
</dbReference>
<dbReference type="CDD" id="cd05374">
    <property type="entry name" value="17beta-HSD-like_SDR_c"/>
    <property type="match status" value="1"/>
</dbReference>
<evidence type="ECO:0000256" key="1">
    <source>
        <dbReference type="ARBA" id="ARBA00006484"/>
    </source>
</evidence>
<gene>
    <name evidence="5" type="ORF">F4553_005599</name>
</gene>
<keyword evidence="2" id="KW-0560">Oxidoreductase</keyword>
<reference evidence="5 6" key="1">
    <citation type="submission" date="2020-08" db="EMBL/GenBank/DDBJ databases">
        <title>Sequencing the genomes of 1000 actinobacteria strains.</title>
        <authorList>
            <person name="Klenk H.-P."/>
        </authorList>
    </citation>
    <scope>NUCLEOTIDE SEQUENCE [LARGE SCALE GENOMIC DNA]</scope>
    <source>
        <strain evidence="5 6">DSM 45362</strain>
    </source>
</reference>
<evidence type="ECO:0000256" key="3">
    <source>
        <dbReference type="RuleBase" id="RU000363"/>
    </source>
</evidence>
<dbReference type="Pfam" id="PF00106">
    <property type="entry name" value="adh_short"/>
    <property type="match status" value="1"/>
</dbReference>
<proteinExistence type="inferred from homology"/>
<dbReference type="InterPro" id="IPR051911">
    <property type="entry name" value="SDR_oxidoreductase"/>
</dbReference>
<dbReference type="PRINTS" id="PR00080">
    <property type="entry name" value="SDRFAMILY"/>
</dbReference>
<dbReference type="PANTHER" id="PTHR43976:SF16">
    <property type="entry name" value="SHORT-CHAIN DEHYDROGENASE_REDUCTASE FAMILY PROTEIN"/>
    <property type="match status" value="1"/>
</dbReference>
<dbReference type="InterPro" id="IPR002347">
    <property type="entry name" value="SDR_fam"/>
</dbReference>
<evidence type="ECO:0000256" key="2">
    <source>
        <dbReference type="ARBA" id="ARBA00023002"/>
    </source>
</evidence>
<evidence type="ECO:0000259" key="4">
    <source>
        <dbReference type="SMART" id="SM00822"/>
    </source>
</evidence>
<sequence>MIDSPKVWFITGASRGLGAAVVTEALARGHRVVATGRDADAVRRAFPAADSLLALALDVTDEQSVQAAVGAAVEHFGRIDVLVNNAGRGLIGAVEEVSDSAARAVFDTNVFGVLTVQRAVLPTLRAQGSGHVINISSVGGFARAAPGWGLYASTKFALEGLTEALNAELVPLGINVTIVEPGGFRTDFLDGSSLHIEPTVIDDYAATSGLTRGIPAEHNHAQRGDPAKAAIAIVDLTEATDPPLRLQLGADSVARIEAKLALVHTELETWRKVALATDHDDVV</sequence>
<dbReference type="SMART" id="SM00822">
    <property type="entry name" value="PKS_KR"/>
    <property type="match status" value="1"/>
</dbReference>
<dbReference type="EMBL" id="JACHMN010000003">
    <property type="protein sequence ID" value="MBB5872165.1"/>
    <property type="molecule type" value="Genomic_DNA"/>
</dbReference>
<dbReference type="InterPro" id="IPR036291">
    <property type="entry name" value="NAD(P)-bd_dom_sf"/>
</dbReference>
<dbReference type="SUPFAM" id="SSF51735">
    <property type="entry name" value="NAD(P)-binding Rossmann-fold domains"/>
    <property type="match status" value="1"/>
</dbReference>
<comment type="similarity">
    <text evidence="1 3">Belongs to the short-chain dehydrogenases/reductases (SDR) family.</text>
</comment>
<accession>A0A841BWW1</accession>
<protein>
    <submittedName>
        <fullName evidence="5">NAD(P)-dependent dehydrogenase (Short-subunit alcohol dehydrogenase family)</fullName>
    </submittedName>
</protein>
<organism evidence="5 6">
    <name type="scientific">Allocatelliglobosispora scoriae</name>
    <dbReference type="NCBI Taxonomy" id="643052"/>
    <lineage>
        <taxon>Bacteria</taxon>
        <taxon>Bacillati</taxon>
        <taxon>Actinomycetota</taxon>
        <taxon>Actinomycetes</taxon>
        <taxon>Micromonosporales</taxon>
        <taxon>Micromonosporaceae</taxon>
        <taxon>Allocatelliglobosispora</taxon>
    </lineage>
</organism>